<feature type="compositionally biased region" description="Basic residues" evidence="1">
    <location>
        <begin position="285"/>
        <end position="313"/>
    </location>
</feature>
<feature type="region of interest" description="Disordered" evidence="1">
    <location>
        <begin position="1"/>
        <end position="362"/>
    </location>
</feature>
<name>F2CWZ0_HORVV</name>
<dbReference type="PANTHER" id="PTHR32499">
    <property type="entry name" value="FASCICLIN-LIKE ARABINOGALACTAN PROTEIN 16"/>
    <property type="match status" value="1"/>
</dbReference>
<dbReference type="InterPro" id="IPR044654">
    <property type="entry name" value="FLA15/16/17/18"/>
</dbReference>
<feature type="region of interest" description="Disordered" evidence="1">
    <location>
        <begin position="472"/>
        <end position="499"/>
    </location>
</feature>
<dbReference type="AlphaFoldDB" id="F2CWZ0"/>
<feature type="compositionally biased region" description="Basic residues" evidence="1">
    <location>
        <begin position="78"/>
        <end position="89"/>
    </location>
</feature>
<feature type="compositionally biased region" description="Basic residues" evidence="1">
    <location>
        <begin position="200"/>
        <end position="241"/>
    </location>
</feature>
<protein>
    <submittedName>
        <fullName evidence="2">Predicted protein</fullName>
    </submittedName>
</protein>
<organism evidence="2">
    <name type="scientific">Hordeum vulgare subsp. vulgare</name>
    <name type="common">Domesticated barley</name>
    <dbReference type="NCBI Taxonomy" id="112509"/>
    <lineage>
        <taxon>Eukaryota</taxon>
        <taxon>Viridiplantae</taxon>
        <taxon>Streptophyta</taxon>
        <taxon>Embryophyta</taxon>
        <taxon>Tracheophyta</taxon>
        <taxon>Spermatophyta</taxon>
        <taxon>Magnoliopsida</taxon>
        <taxon>Liliopsida</taxon>
        <taxon>Poales</taxon>
        <taxon>Poaceae</taxon>
        <taxon>BOP clade</taxon>
        <taxon>Pooideae</taxon>
        <taxon>Triticodae</taxon>
        <taxon>Triticeae</taxon>
        <taxon>Hordeinae</taxon>
        <taxon>Hordeum</taxon>
    </lineage>
</organism>
<feature type="non-terminal residue" evidence="2">
    <location>
        <position position="1"/>
    </location>
</feature>
<evidence type="ECO:0000256" key="1">
    <source>
        <dbReference type="SAM" id="MobiDB-lite"/>
    </source>
</evidence>
<feature type="compositionally biased region" description="Gly residues" evidence="1">
    <location>
        <begin position="101"/>
        <end position="128"/>
    </location>
</feature>
<feature type="compositionally biased region" description="Basic and acidic residues" evidence="1">
    <location>
        <begin position="345"/>
        <end position="357"/>
    </location>
</feature>
<dbReference type="EMBL" id="AK356143">
    <property type="protein sequence ID" value="BAJ87361.1"/>
    <property type="molecule type" value="mRNA"/>
</dbReference>
<feature type="compositionally biased region" description="Low complexity" evidence="1">
    <location>
        <begin position="30"/>
        <end position="42"/>
    </location>
</feature>
<proteinExistence type="evidence at transcript level"/>
<reference evidence="2" key="1">
    <citation type="journal article" date="2011" name="Plant Physiol.">
        <title>Comprehensive sequence analysis of 24,783 barley full-length cDNAs derived from 12 clone libraries.</title>
        <authorList>
            <person name="Matsumoto T."/>
            <person name="Tanaka T."/>
            <person name="Sakai H."/>
            <person name="Amano N."/>
            <person name="Kanamori H."/>
            <person name="Kurita K."/>
            <person name="Kikuta A."/>
            <person name="Kamiya K."/>
            <person name="Yamamoto M."/>
            <person name="Ikawa H."/>
            <person name="Fujii N."/>
            <person name="Hori K."/>
            <person name="Itoh T."/>
            <person name="Sato K."/>
        </authorList>
    </citation>
    <scope>NUCLEOTIDE SEQUENCE</scope>
    <source>
        <tissue evidence="2">Shoot</tissue>
    </source>
</reference>
<dbReference type="PANTHER" id="PTHR32499:SF3">
    <property type="entry name" value="FASCICLIN-LIKE ARABINOGALACTAN PROTEIN 16"/>
    <property type="match status" value="1"/>
</dbReference>
<sequence length="525" mass="56124">LLPLPHPLELAAASHHRKSKNPPHPPPPTSSSSSSCSGPQSSREALRHGCAGVRRRAPLSPRAGRGRRRDGPAGATHIARRRRWRRRWRRGGDRVRRQRVRGGGELQLGAGGAAGLALHGAGGAGGEGAAAADAGGRRGAAQRHHLRAPERGAGAGPRPGVQALPAGAPQPEVAPDAAALPRPPRAPPGGVVAGRVPPHPLRRGRRARRRGQRVHARRPRRRHPPRRRAPARRRHPRHRAPPRPPLRAGGLQPPPQPRRDLGRAPHRRARGRPQDAPAQEARPARAPRRAPRAPRVGRHGPRPVHRPRARARPGQREAPLRRAQPGQGLHPDPGPLRRVQRAGRHPGEPHLAGHRDGAAGVGGVRADRAGAQRRGHGAADHGPAERARVAGEHPLLPHDPGVPDGGEHVQRRPPVRQGAVRHAAAAAQGGGEGGRRLRQVRPGRGLRLPLRPDIYTDGRISVQGIDAVLLPEDDKKPATPVSTPERKAPAVTGSRKSKLRRGKLLEATCRMAGVLGQRSRLASCQ</sequence>
<evidence type="ECO:0000313" key="2">
    <source>
        <dbReference type="EMBL" id="BAJ87361.1"/>
    </source>
</evidence>
<accession>F2CWZ0</accession>